<dbReference type="PROSITE" id="PS51918">
    <property type="entry name" value="RADICAL_SAM"/>
    <property type="match status" value="1"/>
</dbReference>
<dbReference type="Gene3D" id="3.20.20.70">
    <property type="entry name" value="Aldolase class I"/>
    <property type="match status" value="1"/>
</dbReference>
<dbReference type="Pfam" id="PF13847">
    <property type="entry name" value="Methyltransf_31"/>
    <property type="match status" value="1"/>
</dbReference>
<dbReference type="OrthoDB" id="9765084at2"/>
<evidence type="ECO:0000256" key="4">
    <source>
        <dbReference type="ARBA" id="ARBA00023004"/>
    </source>
</evidence>
<evidence type="ECO:0000256" key="3">
    <source>
        <dbReference type="ARBA" id="ARBA00022723"/>
    </source>
</evidence>
<comment type="cofactor">
    <cofactor evidence="1">
        <name>[4Fe-4S] cluster</name>
        <dbReference type="ChEBI" id="CHEBI:49883"/>
    </cofactor>
</comment>
<proteinExistence type="predicted"/>
<dbReference type="SUPFAM" id="SSF102114">
    <property type="entry name" value="Radical SAM enzymes"/>
    <property type="match status" value="1"/>
</dbReference>
<keyword evidence="5" id="KW-0411">Iron-sulfur</keyword>
<dbReference type="SFLD" id="SFLDG01067">
    <property type="entry name" value="SPASM/twitch_domain_containing"/>
    <property type="match status" value="1"/>
</dbReference>
<evidence type="ECO:0000313" key="8">
    <source>
        <dbReference type="Proteomes" id="UP000198744"/>
    </source>
</evidence>
<feature type="domain" description="Radical SAM core" evidence="6">
    <location>
        <begin position="92"/>
        <end position="309"/>
    </location>
</feature>
<dbReference type="CDD" id="cd01335">
    <property type="entry name" value="Radical_SAM"/>
    <property type="match status" value="1"/>
</dbReference>
<dbReference type="CDD" id="cd02440">
    <property type="entry name" value="AdoMet_MTases"/>
    <property type="match status" value="1"/>
</dbReference>
<evidence type="ECO:0000256" key="1">
    <source>
        <dbReference type="ARBA" id="ARBA00001966"/>
    </source>
</evidence>
<evidence type="ECO:0000313" key="7">
    <source>
        <dbReference type="EMBL" id="SEM65168.1"/>
    </source>
</evidence>
<evidence type="ECO:0000256" key="2">
    <source>
        <dbReference type="ARBA" id="ARBA00022691"/>
    </source>
</evidence>
<dbReference type="Proteomes" id="UP000198744">
    <property type="component" value="Unassembled WGS sequence"/>
</dbReference>
<keyword evidence="4" id="KW-0408">Iron</keyword>
<dbReference type="Gene3D" id="3.40.50.150">
    <property type="entry name" value="Vaccinia Virus protein VP39"/>
    <property type="match status" value="1"/>
</dbReference>
<sequence length="989" mass="110400">MRYENRFSGSASLCYDPTMNLINQWQRVEFDSIPIYIRPDVPGWFVPNEAADHALVQLRKEGKTSLDIADLLKRIDGPEGESYSSRSEHLNLDVLKECWLHITNRCNLECRHCMFKSSPRERDELQREECCRILREAYGLGCRLFFFTGGEPLLAEAFFPSVQDILRLSDTHVVVLTNLSLLPVKKDFFRLLPQDRLHFQVSVDGLESNHDALRGPQSFRQLSENLAILRELGFPATLSMTVTRSNVGEMAEIIDFASSQCVSNVHFLWLFRKGNANEGFFVDPDKIFLNLKAAWERAERLGVKIDNIESIRSQVFSCPGTRYDLSNAGWQSLAIGPDGQVYPTPALVYTERMRCGPVSEGLQEVWENSPVLKAVRNASLDTSKVYRANPFRYMIGGGDIDHSYLSSGQIAGDDPYGELYTTIAKELIVREARQYETGGYPAFKLKMGEKLGECPVEGSAVFFTHSNCVLTLPGHDIHTQVNRFYSGAAETLQEDILNPICYEEGLISHIPEEMRYRSYGCGSPVLEANIQPGESIVDLGSGTGIECFIAGRLTGTQGRVIGIDMGDAMLDVAEKTRVRVTESLSYDNIIFKKAFLESLPLDDRSVDLVISNCVLNLSPDKRRVFQEIYRVLKPGGRLLISDITYDQDIPLEIKYNEKLRGECIGGALRYPDLFGLLNDLGFSHSRIVSGYPYRTVKGYDFYSITYSAVKPAENQQPVLYDFPDFESLMEEVETEPTCACFAAPEQPSQKPALNDAPHRSGCLVCGAELLYFDVDRSLSCSYCGRSLPANAQCANGHFVCDTCHSADAVGIIRQVCLNSRETDAVVLMQKIRSHPHFRIHGPEHHSLVPAVILTALRNSGDDISDEQILTGIQRGQTIAGGACAFLGACGAAIGVGIAFSVLTAATPYDGEKRQTVQQATRKVLGEIASYEAPRCCQRDSWLAIQAASRIFEEKLGKFLRADRALACEQFPQNKECILNRCPLWPHREE</sequence>
<keyword evidence="2" id="KW-0949">S-adenosyl-L-methionine</keyword>
<accession>A0A1H8A5Q1</accession>
<dbReference type="EMBL" id="FOBS01000030">
    <property type="protein sequence ID" value="SEM65168.1"/>
    <property type="molecule type" value="Genomic_DNA"/>
</dbReference>
<dbReference type="SUPFAM" id="SSF53335">
    <property type="entry name" value="S-adenosyl-L-methionine-dependent methyltransferases"/>
    <property type="match status" value="1"/>
</dbReference>
<organism evidence="7 8">
    <name type="scientific">Syntrophus gentianae</name>
    <dbReference type="NCBI Taxonomy" id="43775"/>
    <lineage>
        <taxon>Bacteria</taxon>
        <taxon>Pseudomonadati</taxon>
        <taxon>Thermodesulfobacteriota</taxon>
        <taxon>Syntrophia</taxon>
        <taxon>Syntrophales</taxon>
        <taxon>Syntrophaceae</taxon>
        <taxon>Syntrophus</taxon>
    </lineage>
</organism>
<dbReference type="SFLD" id="SFLDS00029">
    <property type="entry name" value="Radical_SAM"/>
    <property type="match status" value="1"/>
</dbReference>
<dbReference type="STRING" id="43775.SAMN04489760_13025"/>
<dbReference type="Pfam" id="PF04055">
    <property type="entry name" value="Radical_SAM"/>
    <property type="match status" value="1"/>
</dbReference>
<dbReference type="InterPro" id="IPR007197">
    <property type="entry name" value="rSAM"/>
</dbReference>
<name>A0A1H8A5Q1_9BACT</name>
<dbReference type="InterPro" id="IPR025714">
    <property type="entry name" value="Methyltranfer_dom"/>
</dbReference>
<dbReference type="PANTHER" id="PTHR11228:SF7">
    <property type="entry name" value="PQQA PEPTIDE CYCLASE"/>
    <property type="match status" value="1"/>
</dbReference>
<dbReference type="SFLD" id="SFLDG01386">
    <property type="entry name" value="main_SPASM_domain-containing"/>
    <property type="match status" value="1"/>
</dbReference>
<dbReference type="PANTHER" id="PTHR11228">
    <property type="entry name" value="RADICAL SAM DOMAIN PROTEIN"/>
    <property type="match status" value="1"/>
</dbReference>
<evidence type="ECO:0000256" key="5">
    <source>
        <dbReference type="ARBA" id="ARBA00023014"/>
    </source>
</evidence>
<dbReference type="GO" id="GO:0051536">
    <property type="term" value="F:iron-sulfur cluster binding"/>
    <property type="evidence" value="ECO:0007669"/>
    <property type="project" value="UniProtKB-KW"/>
</dbReference>
<dbReference type="AlphaFoldDB" id="A0A1H8A5Q1"/>
<keyword evidence="8" id="KW-1185">Reference proteome</keyword>
<evidence type="ECO:0000259" key="6">
    <source>
        <dbReference type="PROSITE" id="PS51918"/>
    </source>
</evidence>
<gene>
    <name evidence="7" type="ORF">SAMN04489760_13025</name>
</gene>
<dbReference type="Pfam" id="PF18978">
    <property type="entry name" value="DUF5714"/>
    <property type="match status" value="1"/>
</dbReference>
<keyword evidence="3" id="KW-0479">Metal-binding</keyword>
<dbReference type="InterPro" id="IPR029063">
    <property type="entry name" value="SAM-dependent_MTases_sf"/>
</dbReference>
<dbReference type="InterPro" id="IPR050377">
    <property type="entry name" value="Radical_SAM_PqqE_MftC-like"/>
</dbReference>
<dbReference type="GO" id="GO:0003824">
    <property type="term" value="F:catalytic activity"/>
    <property type="evidence" value="ECO:0007669"/>
    <property type="project" value="InterPro"/>
</dbReference>
<protein>
    <submittedName>
        <fullName evidence="7">Radical SAM superfamily enzyme, MoaA/NifB/PqqE/SkfB family</fullName>
    </submittedName>
</protein>
<reference evidence="7 8" key="1">
    <citation type="submission" date="2016-10" db="EMBL/GenBank/DDBJ databases">
        <authorList>
            <person name="de Groot N.N."/>
        </authorList>
    </citation>
    <scope>NUCLEOTIDE SEQUENCE [LARGE SCALE GENOMIC DNA]</scope>
    <source>
        <strain evidence="7 8">DSM 8423</strain>
    </source>
</reference>
<dbReference type="GO" id="GO:0046872">
    <property type="term" value="F:metal ion binding"/>
    <property type="evidence" value="ECO:0007669"/>
    <property type="project" value="UniProtKB-KW"/>
</dbReference>
<dbReference type="InterPro" id="IPR058240">
    <property type="entry name" value="rSAM_sf"/>
</dbReference>
<dbReference type="InterPro" id="IPR043768">
    <property type="entry name" value="DUF5714"/>
</dbReference>
<dbReference type="InterPro" id="IPR013785">
    <property type="entry name" value="Aldolase_TIM"/>
</dbReference>